<dbReference type="EMBL" id="CM042888">
    <property type="protein sequence ID" value="KAI4326751.1"/>
    <property type="molecule type" value="Genomic_DNA"/>
</dbReference>
<sequence length="388" mass="43884">MQRYLNNMKALSAVGEPVKHQDYLWYLLEGLPAEYDAVVTSVYSRPDQPALEEVYNLLLNFELRLERRQTVDCIIPQPQEGLLGRPPTVSNPYPRWPNIPSSTRPKPRCQICFKIGHTATTCYHRLQYEFQPQPQTHFTNYTPYPAHFPPSQYYYPQPTYLPLPTQPIPTHTLLAVSKNPVPETWLVDSGATHHVAPTTEGFQNVASYQGISSVVVGNGHHVRVSHVGNKSLDTPSGMLHLQQILHIPTLSQRLVSVSKLCQDNAVNVEFTCDSFFVKDKTTNQILLKGLVDQGLYKLPSHIVPDQLPSYFSPPGSSFTKFNNQLFRHLPQTLVATSTAKLSSVDNTQWHMRLGHPCSEVLAKVLDSFLHFLLPKEKVSSLLKEKENL</sequence>
<evidence type="ECO:0000313" key="2">
    <source>
        <dbReference type="Proteomes" id="UP001057402"/>
    </source>
</evidence>
<reference evidence="2" key="1">
    <citation type="journal article" date="2023" name="Front. Plant Sci.">
        <title>Chromosomal-level genome assembly of Melastoma candidum provides insights into trichome evolution.</title>
        <authorList>
            <person name="Zhong Y."/>
            <person name="Wu W."/>
            <person name="Sun C."/>
            <person name="Zou P."/>
            <person name="Liu Y."/>
            <person name="Dai S."/>
            <person name="Zhou R."/>
        </authorList>
    </citation>
    <scope>NUCLEOTIDE SEQUENCE [LARGE SCALE GENOMIC DNA]</scope>
</reference>
<proteinExistence type="predicted"/>
<organism evidence="1 2">
    <name type="scientific">Melastoma candidum</name>
    <dbReference type="NCBI Taxonomy" id="119954"/>
    <lineage>
        <taxon>Eukaryota</taxon>
        <taxon>Viridiplantae</taxon>
        <taxon>Streptophyta</taxon>
        <taxon>Embryophyta</taxon>
        <taxon>Tracheophyta</taxon>
        <taxon>Spermatophyta</taxon>
        <taxon>Magnoliopsida</taxon>
        <taxon>eudicotyledons</taxon>
        <taxon>Gunneridae</taxon>
        <taxon>Pentapetalae</taxon>
        <taxon>rosids</taxon>
        <taxon>malvids</taxon>
        <taxon>Myrtales</taxon>
        <taxon>Melastomataceae</taxon>
        <taxon>Melastomatoideae</taxon>
        <taxon>Melastomateae</taxon>
        <taxon>Melastoma</taxon>
    </lineage>
</organism>
<name>A0ACB9MRJ1_9MYRT</name>
<comment type="caution">
    <text evidence="1">The sequence shown here is derived from an EMBL/GenBank/DDBJ whole genome shotgun (WGS) entry which is preliminary data.</text>
</comment>
<protein>
    <submittedName>
        <fullName evidence="1">Uncharacterized protein</fullName>
    </submittedName>
</protein>
<evidence type="ECO:0000313" key="1">
    <source>
        <dbReference type="EMBL" id="KAI4326751.1"/>
    </source>
</evidence>
<keyword evidence="2" id="KW-1185">Reference proteome</keyword>
<gene>
    <name evidence="1" type="ORF">MLD38_032030</name>
</gene>
<accession>A0ACB9MRJ1</accession>
<dbReference type="Proteomes" id="UP001057402">
    <property type="component" value="Chromosome 9"/>
</dbReference>